<organism evidence="2 3">
    <name type="scientific">Apiospora saccharicola</name>
    <dbReference type="NCBI Taxonomy" id="335842"/>
    <lineage>
        <taxon>Eukaryota</taxon>
        <taxon>Fungi</taxon>
        <taxon>Dikarya</taxon>
        <taxon>Ascomycota</taxon>
        <taxon>Pezizomycotina</taxon>
        <taxon>Sordariomycetes</taxon>
        <taxon>Xylariomycetidae</taxon>
        <taxon>Amphisphaeriales</taxon>
        <taxon>Apiosporaceae</taxon>
        <taxon>Apiospora</taxon>
    </lineage>
</organism>
<gene>
    <name evidence="2" type="ORF">PG996_011323</name>
</gene>
<evidence type="ECO:0000313" key="2">
    <source>
        <dbReference type="EMBL" id="KAK8057386.1"/>
    </source>
</evidence>
<evidence type="ECO:0000256" key="1">
    <source>
        <dbReference type="SAM" id="MobiDB-lite"/>
    </source>
</evidence>
<feature type="compositionally biased region" description="Acidic residues" evidence="1">
    <location>
        <begin position="122"/>
        <end position="136"/>
    </location>
</feature>
<dbReference type="EMBL" id="JAQQWM010000007">
    <property type="protein sequence ID" value="KAK8057386.1"/>
    <property type="molecule type" value="Genomic_DNA"/>
</dbReference>
<reference evidence="2 3" key="1">
    <citation type="submission" date="2023-01" db="EMBL/GenBank/DDBJ databases">
        <title>Analysis of 21 Apiospora genomes using comparative genomics revels a genus with tremendous synthesis potential of carbohydrate active enzymes and secondary metabolites.</title>
        <authorList>
            <person name="Sorensen T."/>
        </authorList>
    </citation>
    <scope>NUCLEOTIDE SEQUENCE [LARGE SCALE GENOMIC DNA]</scope>
    <source>
        <strain evidence="2 3">CBS 83171</strain>
    </source>
</reference>
<protein>
    <submittedName>
        <fullName evidence="2">Uncharacterized protein</fullName>
    </submittedName>
</protein>
<feature type="compositionally biased region" description="Gly residues" evidence="1">
    <location>
        <begin position="21"/>
        <end position="55"/>
    </location>
</feature>
<sequence length="157" mass="16007">MSAPVNQGNCLGCPSGSSAGSSGGQGQGGSGGQGGQGGQGGGQGQGSGGKGGGSGVRDTACDDVACEFPVGSRKNRVEERCEDVQEPQDMAEDSEAKGGPQPDVPQDPSDEPEEKRGQPPEDVGDRDECEDGEDEVEFGRRFYLGTGCGLFSHLRRK</sequence>
<proteinExistence type="predicted"/>
<dbReference type="Proteomes" id="UP001446871">
    <property type="component" value="Unassembled WGS sequence"/>
</dbReference>
<feature type="compositionally biased region" description="Acidic residues" evidence="1">
    <location>
        <begin position="84"/>
        <end position="93"/>
    </location>
</feature>
<comment type="caution">
    <text evidence="2">The sequence shown here is derived from an EMBL/GenBank/DDBJ whole genome shotgun (WGS) entry which is preliminary data.</text>
</comment>
<evidence type="ECO:0000313" key="3">
    <source>
        <dbReference type="Proteomes" id="UP001446871"/>
    </source>
</evidence>
<name>A0ABR1UET1_9PEZI</name>
<feature type="region of interest" description="Disordered" evidence="1">
    <location>
        <begin position="1"/>
        <end position="136"/>
    </location>
</feature>
<keyword evidence="3" id="KW-1185">Reference proteome</keyword>
<accession>A0ABR1UET1</accession>